<dbReference type="PANTHER" id="PTHR33992:SF1">
    <property type="entry name" value="RIBONUCLEASE P PROTEIN COMPONENT"/>
    <property type="match status" value="1"/>
</dbReference>
<evidence type="ECO:0000313" key="10">
    <source>
        <dbReference type="EMBL" id="MCZ0725868.1"/>
    </source>
</evidence>
<dbReference type="SUPFAM" id="SSF54211">
    <property type="entry name" value="Ribosomal protein S5 domain 2-like"/>
    <property type="match status" value="1"/>
</dbReference>
<comment type="function">
    <text evidence="1 7">RNaseP catalyzes the removal of the 5'-leader sequence from pre-tRNA to produce the mature 5'-terminus. It can also cleave other RNA substrates such as 4.5S RNA. The protein component plays an auxiliary but essential role in vivo by binding to the 5'-leader sequence and broadening the substrate specificity of the ribozyme.</text>
</comment>
<dbReference type="EC" id="3.1.26.5" evidence="7 8"/>
<dbReference type="PROSITE" id="PS00648">
    <property type="entry name" value="RIBONUCLEASE_P"/>
    <property type="match status" value="1"/>
</dbReference>
<evidence type="ECO:0000256" key="6">
    <source>
        <dbReference type="ARBA" id="ARBA00022884"/>
    </source>
</evidence>
<dbReference type="GO" id="GO:0001682">
    <property type="term" value="P:tRNA 5'-leader removal"/>
    <property type="evidence" value="ECO:0007669"/>
    <property type="project" value="UniProtKB-UniRule"/>
</dbReference>
<keyword evidence="2 7" id="KW-0819">tRNA processing</keyword>
<dbReference type="FunFam" id="3.30.230.10:FF:000021">
    <property type="entry name" value="Ribonuclease P protein component"/>
    <property type="match status" value="1"/>
</dbReference>
<dbReference type="Pfam" id="PF00825">
    <property type="entry name" value="Ribonuclease_P"/>
    <property type="match status" value="1"/>
</dbReference>
<dbReference type="GO" id="GO:0000049">
    <property type="term" value="F:tRNA binding"/>
    <property type="evidence" value="ECO:0007669"/>
    <property type="project" value="UniProtKB-UniRule"/>
</dbReference>
<keyword evidence="3 7" id="KW-0540">Nuclease</keyword>
<dbReference type="RefSeq" id="WP_268752176.1">
    <property type="nucleotide sequence ID" value="NZ_JAPRFQ010000001.1"/>
</dbReference>
<dbReference type="GO" id="GO:0030677">
    <property type="term" value="C:ribonuclease P complex"/>
    <property type="evidence" value="ECO:0007669"/>
    <property type="project" value="TreeGrafter"/>
</dbReference>
<name>A0A9X3FNA7_9LACT</name>
<dbReference type="InterPro" id="IPR020568">
    <property type="entry name" value="Ribosomal_Su5_D2-typ_SF"/>
</dbReference>
<dbReference type="NCBIfam" id="TIGR00188">
    <property type="entry name" value="rnpA"/>
    <property type="match status" value="1"/>
</dbReference>
<evidence type="ECO:0000256" key="8">
    <source>
        <dbReference type="NCBIfam" id="TIGR00188"/>
    </source>
</evidence>
<dbReference type="Gene3D" id="3.30.230.10">
    <property type="match status" value="1"/>
</dbReference>
<comment type="caution">
    <text evidence="10">The sequence shown here is derived from an EMBL/GenBank/DDBJ whole genome shotgun (WGS) entry which is preliminary data.</text>
</comment>
<gene>
    <name evidence="7 10" type="primary">rnpA</name>
    <name evidence="10" type="ORF">OW157_04700</name>
</gene>
<evidence type="ECO:0000256" key="5">
    <source>
        <dbReference type="ARBA" id="ARBA00022801"/>
    </source>
</evidence>
<keyword evidence="11" id="KW-1185">Reference proteome</keyword>
<evidence type="ECO:0000256" key="3">
    <source>
        <dbReference type="ARBA" id="ARBA00022722"/>
    </source>
</evidence>
<dbReference type="GO" id="GO:0042781">
    <property type="term" value="F:3'-tRNA processing endoribonuclease activity"/>
    <property type="evidence" value="ECO:0007669"/>
    <property type="project" value="TreeGrafter"/>
</dbReference>
<keyword evidence="5 7" id="KW-0378">Hydrolase</keyword>
<dbReference type="HAMAP" id="MF_00227">
    <property type="entry name" value="RNase_P"/>
    <property type="match status" value="1"/>
</dbReference>
<dbReference type="Proteomes" id="UP001146670">
    <property type="component" value="Unassembled WGS sequence"/>
</dbReference>
<dbReference type="GO" id="GO:0004526">
    <property type="term" value="F:ribonuclease P activity"/>
    <property type="evidence" value="ECO:0007669"/>
    <property type="project" value="UniProtKB-UniRule"/>
</dbReference>
<accession>A0A9X3FNA7</accession>
<evidence type="ECO:0000256" key="4">
    <source>
        <dbReference type="ARBA" id="ARBA00022759"/>
    </source>
</evidence>
<dbReference type="EMBL" id="JAPRFR010000001">
    <property type="protein sequence ID" value="MCZ0725868.1"/>
    <property type="molecule type" value="Genomic_DNA"/>
</dbReference>
<sequence>MRKSFRVKSEQDFSAVFHRGASKANRQFVVYQLEKQQNHFRVGISVGKKIGNAVERNAVKRKIRQAIFELKPFLQSNVDFIIIARKPTAQMSTAEVKKSLIHVLRLSDLFVTDPQNGTKSARTSEENPSETHQK</sequence>
<dbReference type="AlphaFoldDB" id="A0A9X3FNA7"/>
<dbReference type="PANTHER" id="PTHR33992">
    <property type="entry name" value="RIBONUCLEASE P PROTEIN COMPONENT"/>
    <property type="match status" value="1"/>
</dbReference>
<comment type="similarity">
    <text evidence="7">Belongs to the RnpA family.</text>
</comment>
<evidence type="ECO:0000256" key="9">
    <source>
        <dbReference type="SAM" id="MobiDB-lite"/>
    </source>
</evidence>
<dbReference type="InterPro" id="IPR020539">
    <property type="entry name" value="RNase_P_CS"/>
</dbReference>
<comment type="subunit">
    <text evidence="7">Consists of a catalytic RNA component (M1 or rnpB) and a protein subunit.</text>
</comment>
<evidence type="ECO:0000256" key="7">
    <source>
        <dbReference type="HAMAP-Rule" id="MF_00227"/>
    </source>
</evidence>
<comment type="catalytic activity">
    <reaction evidence="7">
        <text>Endonucleolytic cleavage of RNA, removing 5'-extranucleotides from tRNA precursor.</text>
        <dbReference type="EC" id="3.1.26.5"/>
    </reaction>
</comment>
<feature type="compositionally biased region" description="Basic and acidic residues" evidence="9">
    <location>
        <begin position="122"/>
        <end position="134"/>
    </location>
</feature>
<proteinExistence type="inferred from homology"/>
<evidence type="ECO:0000313" key="11">
    <source>
        <dbReference type="Proteomes" id="UP001146670"/>
    </source>
</evidence>
<feature type="region of interest" description="Disordered" evidence="9">
    <location>
        <begin position="115"/>
        <end position="134"/>
    </location>
</feature>
<evidence type="ECO:0000256" key="2">
    <source>
        <dbReference type="ARBA" id="ARBA00022694"/>
    </source>
</evidence>
<reference evidence="10" key="1">
    <citation type="submission" date="2022-12" db="EMBL/GenBank/DDBJ databases">
        <title>Description and comparative metabolic analysis of Aerococcus sp. nov., isolated from the feces of a pig.</title>
        <authorList>
            <person name="Chang Y.-H."/>
        </authorList>
    </citation>
    <scope>NUCLEOTIDE SEQUENCE</scope>
    <source>
        <strain evidence="10">YH-aer222</strain>
    </source>
</reference>
<protein>
    <recommendedName>
        <fullName evidence="7 8">Ribonuclease P protein component</fullName>
        <shortName evidence="7">RNase P protein</shortName>
        <shortName evidence="7">RNaseP protein</shortName>
        <ecNumber evidence="7 8">3.1.26.5</ecNumber>
    </recommendedName>
    <alternativeName>
        <fullName evidence="7">Protein C5</fullName>
    </alternativeName>
</protein>
<organism evidence="10 11">
    <name type="scientific">Aerococcus kribbianus</name>
    <dbReference type="NCBI Taxonomy" id="2999064"/>
    <lineage>
        <taxon>Bacteria</taxon>
        <taxon>Bacillati</taxon>
        <taxon>Bacillota</taxon>
        <taxon>Bacilli</taxon>
        <taxon>Lactobacillales</taxon>
        <taxon>Aerococcaceae</taxon>
        <taxon>Aerococcus</taxon>
    </lineage>
</organism>
<evidence type="ECO:0000256" key="1">
    <source>
        <dbReference type="ARBA" id="ARBA00002663"/>
    </source>
</evidence>
<keyword evidence="4 7" id="KW-0255">Endonuclease</keyword>
<keyword evidence="6 7" id="KW-0694">RNA-binding</keyword>
<dbReference type="InterPro" id="IPR014721">
    <property type="entry name" value="Ribsml_uS5_D2-typ_fold_subgr"/>
</dbReference>
<dbReference type="InterPro" id="IPR000100">
    <property type="entry name" value="RNase_P"/>
</dbReference>